<keyword evidence="3" id="KW-0472">Membrane</keyword>
<name>A0A2P6QNM2_ROSCH</name>
<keyword evidence="1" id="KW-0433">Leucine-rich repeat</keyword>
<dbReference type="Gramene" id="PRQ35790">
    <property type="protein sequence ID" value="PRQ35790"/>
    <property type="gene ID" value="RchiOBHm_Chr5g0083791"/>
</dbReference>
<dbReference type="AlphaFoldDB" id="A0A2P6QNM2"/>
<dbReference type="GO" id="GO:0004674">
    <property type="term" value="F:protein serine/threonine kinase activity"/>
    <property type="evidence" value="ECO:0007669"/>
    <property type="project" value="UniProtKB-KW"/>
</dbReference>
<evidence type="ECO:0000256" key="2">
    <source>
        <dbReference type="ARBA" id="ARBA00022737"/>
    </source>
</evidence>
<evidence type="ECO:0000256" key="3">
    <source>
        <dbReference type="SAM" id="Phobius"/>
    </source>
</evidence>
<keyword evidence="5" id="KW-0723">Serine/threonine-protein kinase</keyword>
<organism evidence="5 6">
    <name type="scientific">Rosa chinensis</name>
    <name type="common">China rose</name>
    <dbReference type="NCBI Taxonomy" id="74649"/>
    <lineage>
        <taxon>Eukaryota</taxon>
        <taxon>Viridiplantae</taxon>
        <taxon>Streptophyta</taxon>
        <taxon>Embryophyta</taxon>
        <taxon>Tracheophyta</taxon>
        <taxon>Spermatophyta</taxon>
        <taxon>Magnoliopsida</taxon>
        <taxon>eudicotyledons</taxon>
        <taxon>Gunneridae</taxon>
        <taxon>Pentapetalae</taxon>
        <taxon>rosids</taxon>
        <taxon>fabids</taxon>
        <taxon>Rosales</taxon>
        <taxon>Rosaceae</taxon>
        <taxon>Rosoideae</taxon>
        <taxon>Rosoideae incertae sedis</taxon>
        <taxon>Rosa</taxon>
    </lineage>
</organism>
<dbReference type="PANTHER" id="PTHR48010">
    <property type="entry name" value="OS05G0588300 PROTEIN"/>
    <property type="match status" value="1"/>
</dbReference>
<dbReference type="EC" id="2.7.11.1" evidence="5"/>
<keyword evidence="5" id="KW-0418">Kinase</keyword>
<protein>
    <submittedName>
        <fullName evidence="5">Putative non-specific serine/threonine protein kinase</fullName>
        <ecNumber evidence="5">2.7.11.1</ecNumber>
    </submittedName>
</protein>
<keyword evidence="5" id="KW-0808">Transferase</keyword>
<dbReference type="InterPro" id="IPR001611">
    <property type="entry name" value="Leu-rich_rpt"/>
</dbReference>
<dbReference type="PANTHER" id="PTHR48010:SF58">
    <property type="entry name" value="RECEPTOR PROTEIN KINASE-LIKE PROTEIN ZAR1"/>
    <property type="match status" value="1"/>
</dbReference>
<evidence type="ECO:0000313" key="5">
    <source>
        <dbReference type="EMBL" id="PRQ35790.1"/>
    </source>
</evidence>
<dbReference type="Proteomes" id="UP000238479">
    <property type="component" value="Chromosome 5"/>
</dbReference>
<keyword evidence="3" id="KW-1133">Transmembrane helix</keyword>
<keyword evidence="3" id="KW-0812">Transmembrane</keyword>
<keyword evidence="2" id="KW-0677">Repeat</keyword>
<evidence type="ECO:0000259" key="4">
    <source>
        <dbReference type="Pfam" id="PF08263"/>
    </source>
</evidence>
<dbReference type="InterPro" id="IPR013210">
    <property type="entry name" value="LRR_N_plant-typ"/>
</dbReference>
<dbReference type="Gene3D" id="3.80.10.10">
    <property type="entry name" value="Ribonuclease Inhibitor"/>
    <property type="match status" value="1"/>
</dbReference>
<gene>
    <name evidence="5" type="ORF">RchiOBHm_Chr5g0083791</name>
</gene>
<dbReference type="InterPro" id="IPR050994">
    <property type="entry name" value="At_inactive_RLKs"/>
</dbReference>
<dbReference type="InterPro" id="IPR032675">
    <property type="entry name" value="LRR_dom_sf"/>
</dbReference>
<evidence type="ECO:0000313" key="6">
    <source>
        <dbReference type="Proteomes" id="UP000238479"/>
    </source>
</evidence>
<dbReference type="STRING" id="74649.A0A2P6QNM2"/>
<dbReference type="Pfam" id="PF08263">
    <property type="entry name" value="LRRNT_2"/>
    <property type="match status" value="1"/>
</dbReference>
<dbReference type="SUPFAM" id="SSF52058">
    <property type="entry name" value="L domain-like"/>
    <property type="match status" value="1"/>
</dbReference>
<dbReference type="Pfam" id="PF00560">
    <property type="entry name" value="LRR_1"/>
    <property type="match status" value="3"/>
</dbReference>
<proteinExistence type="predicted"/>
<dbReference type="EMBL" id="PDCK01000043">
    <property type="protein sequence ID" value="PRQ35790.1"/>
    <property type="molecule type" value="Genomic_DNA"/>
</dbReference>
<dbReference type="PROSITE" id="PS51450">
    <property type="entry name" value="LRR"/>
    <property type="match status" value="1"/>
</dbReference>
<keyword evidence="6" id="KW-1185">Reference proteome</keyword>
<accession>A0A2P6QNM2</accession>
<evidence type="ECO:0000256" key="1">
    <source>
        <dbReference type="ARBA" id="ARBA00022614"/>
    </source>
</evidence>
<sequence length="323" mass="35765">MCVYIRRQRHIHISHKSSSLIWLIVSFILLSYSVAYCVLLLISMHAAKVNVLLLSFALTLSSSPSSLNWTSDDCCRWQGINCNAAGWITHLSLPSKGLTLKQGTTFPSSTVVLGILTHLTHLNLSDNYLDQSVGSLLSLSHLEVLDLSSNLFSGELQLFYHLVSECWICPTINSVVQFHLHSSDRQARNLTSFRVSNNIFSGSIPSSLCLHSSPLISELDFSFNDFNGSLSSGLGECSKLKVFLAGYNNLSGGLPEDIYKAAKLEEIAIPRNSLDGVISDRIVNLTNLAILDLRVNQLRGVLPRSRFWEALQVENLVPSFEQL</sequence>
<comment type="caution">
    <text evidence="5">The sequence shown here is derived from an EMBL/GenBank/DDBJ whole genome shotgun (WGS) entry which is preliminary data.</text>
</comment>
<feature type="domain" description="Leucine-rich repeat-containing N-terminal plant-type" evidence="4">
    <location>
        <begin position="53"/>
        <end position="83"/>
    </location>
</feature>
<feature type="transmembrane region" description="Helical" evidence="3">
    <location>
        <begin position="20"/>
        <end position="42"/>
    </location>
</feature>
<reference evidence="5 6" key="1">
    <citation type="journal article" date="2018" name="Nat. Genet.">
        <title>The Rosa genome provides new insights in the design of modern roses.</title>
        <authorList>
            <person name="Bendahmane M."/>
        </authorList>
    </citation>
    <scope>NUCLEOTIDE SEQUENCE [LARGE SCALE GENOMIC DNA]</scope>
    <source>
        <strain evidence="6">cv. Old Blush</strain>
    </source>
</reference>